<dbReference type="PANTHER" id="PTHR45784">
    <property type="entry name" value="C-TYPE LECTIN DOMAIN FAMILY 20 MEMBER A-RELATED"/>
    <property type="match status" value="1"/>
</dbReference>
<reference evidence="3" key="1">
    <citation type="submission" date="2025-08" db="UniProtKB">
        <authorList>
            <consortium name="Ensembl"/>
        </authorList>
    </citation>
    <scope>IDENTIFICATION</scope>
</reference>
<protein>
    <recommendedName>
        <fullName evidence="2">C-type lectin domain-containing protein</fullName>
    </recommendedName>
</protein>
<organism evidence="3 4">
    <name type="scientific">Cyprinus carpio</name>
    <name type="common">Common carp</name>
    <dbReference type="NCBI Taxonomy" id="7962"/>
    <lineage>
        <taxon>Eukaryota</taxon>
        <taxon>Metazoa</taxon>
        <taxon>Chordata</taxon>
        <taxon>Craniata</taxon>
        <taxon>Vertebrata</taxon>
        <taxon>Euteleostomi</taxon>
        <taxon>Actinopterygii</taxon>
        <taxon>Neopterygii</taxon>
        <taxon>Teleostei</taxon>
        <taxon>Ostariophysi</taxon>
        <taxon>Cypriniformes</taxon>
        <taxon>Cyprinidae</taxon>
        <taxon>Cyprininae</taxon>
        <taxon>Cyprinus</taxon>
    </lineage>
</organism>
<dbReference type="SUPFAM" id="SSF56436">
    <property type="entry name" value="C-type lectin-like"/>
    <property type="match status" value="2"/>
</dbReference>
<evidence type="ECO:0000313" key="3">
    <source>
        <dbReference type="Ensembl" id="ENSCCRP00020044692.1"/>
    </source>
</evidence>
<proteinExistence type="predicted"/>
<evidence type="ECO:0000259" key="2">
    <source>
        <dbReference type="PROSITE" id="PS50041"/>
    </source>
</evidence>
<dbReference type="Gene3D" id="3.10.100.10">
    <property type="entry name" value="Mannose-Binding Protein A, subunit A"/>
    <property type="match status" value="1"/>
</dbReference>
<dbReference type="Proteomes" id="UP000694701">
    <property type="component" value="Unplaced"/>
</dbReference>
<evidence type="ECO:0000313" key="4">
    <source>
        <dbReference type="Proteomes" id="UP000694701"/>
    </source>
</evidence>
<dbReference type="PROSITE" id="PS50041">
    <property type="entry name" value="C_TYPE_LECTIN_2"/>
    <property type="match status" value="1"/>
</dbReference>
<dbReference type="CDD" id="cd00037">
    <property type="entry name" value="CLECT"/>
    <property type="match status" value="1"/>
</dbReference>
<feature type="chain" id="PRO_5034658079" description="C-type lectin domain-containing protein" evidence="1">
    <location>
        <begin position="19"/>
        <end position="185"/>
    </location>
</feature>
<dbReference type="Pfam" id="PF00059">
    <property type="entry name" value="Lectin_C"/>
    <property type="match status" value="1"/>
</dbReference>
<name>A0A8C2EPD1_CYPCA</name>
<dbReference type="InterPro" id="IPR001304">
    <property type="entry name" value="C-type_lectin-like"/>
</dbReference>
<sequence length="185" mass="21078">METFGLLSFLLLVLHTSADGPVPGLVNEIIHVEKTLSWYDAKEYCLNKFGQPFVATDENNLKILSSSANQLSWVGLFRFYATWYWALKHCRDRYVDLTSLSTAIEQQVAENKVKDVQSNYVWIGLNFLVGSWVWVSGDNTQYVNWVTGANLQCPVALRCGALTVANGKWEPRPCEERLEFLCFQT</sequence>
<dbReference type="AlphaFoldDB" id="A0A8C2EPD1"/>
<accession>A0A8C2EPD1</accession>
<dbReference type="SMART" id="SM00034">
    <property type="entry name" value="CLECT"/>
    <property type="match status" value="1"/>
</dbReference>
<evidence type="ECO:0000256" key="1">
    <source>
        <dbReference type="SAM" id="SignalP"/>
    </source>
</evidence>
<keyword evidence="1" id="KW-0732">Signal</keyword>
<dbReference type="InterPro" id="IPR016186">
    <property type="entry name" value="C-type_lectin-like/link_sf"/>
</dbReference>
<feature type="domain" description="C-type lectin" evidence="2">
    <location>
        <begin position="82"/>
        <end position="183"/>
    </location>
</feature>
<dbReference type="InterPro" id="IPR016187">
    <property type="entry name" value="CTDL_fold"/>
</dbReference>
<feature type="signal peptide" evidence="1">
    <location>
        <begin position="1"/>
        <end position="18"/>
    </location>
</feature>
<dbReference type="Ensembl" id="ENSCCRT00020048744.1">
    <property type="protein sequence ID" value="ENSCCRP00020044692.1"/>
    <property type="gene ID" value="ENSCCRG00020019877.1"/>
</dbReference>
<dbReference type="PANTHER" id="PTHR45784:SF8">
    <property type="entry name" value="C-TYPE MANNOSE RECEPTOR 2-RELATED"/>
    <property type="match status" value="1"/>
</dbReference>